<feature type="region of interest" description="Disordered" evidence="1">
    <location>
        <begin position="66"/>
        <end position="85"/>
    </location>
</feature>
<evidence type="ECO:0000313" key="2">
    <source>
        <dbReference type="EMBL" id="KAH9377311.1"/>
    </source>
</evidence>
<proteinExistence type="predicted"/>
<comment type="caution">
    <text evidence="2">The sequence shown here is derived from an EMBL/GenBank/DDBJ whole genome shotgun (WGS) entry which is preliminary data.</text>
</comment>
<protein>
    <submittedName>
        <fullName evidence="2">Uncharacterized protein</fullName>
    </submittedName>
</protein>
<sequence length="244" mass="26825">MITVHLLDRTVLCLPEAEVYVDCPFFTGHVTATRMDNPLHEVILGNVAGIRDAAAPDVNWRGQEHPCISPKGHPSSKWKSKSNKVNASSPWAKPFCVITVRQRELAAILEKQHNMNPRILLEPGKAILPGGNPGASTAATGLPDNLPVPVERSGGGPSGDVPVQSEGGPAPKRMRRSRTQLSPLLETLQMMGEARAKQQEARVKAFEARQKWEEARAKRHEERMERFDRLLDLLAKKGAASNTE</sequence>
<feature type="region of interest" description="Disordered" evidence="1">
    <location>
        <begin position="131"/>
        <end position="176"/>
    </location>
</feature>
<accession>A0A9J6GS46</accession>
<keyword evidence="3" id="KW-1185">Reference proteome</keyword>
<evidence type="ECO:0000313" key="3">
    <source>
        <dbReference type="Proteomes" id="UP000821853"/>
    </source>
</evidence>
<dbReference type="VEuPathDB" id="VectorBase:HLOH_057770"/>
<name>A0A9J6GS46_HAELO</name>
<dbReference type="AlphaFoldDB" id="A0A9J6GS46"/>
<reference evidence="2 3" key="1">
    <citation type="journal article" date="2020" name="Cell">
        <title>Large-Scale Comparative Analyses of Tick Genomes Elucidate Their Genetic Diversity and Vector Capacities.</title>
        <authorList>
            <consortium name="Tick Genome and Microbiome Consortium (TIGMIC)"/>
            <person name="Jia N."/>
            <person name="Wang J."/>
            <person name="Shi W."/>
            <person name="Du L."/>
            <person name="Sun Y."/>
            <person name="Zhan W."/>
            <person name="Jiang J.F."/>
            <person name="Wang Q."/>
            <person name="Zhang B."/>
            <person name="Ji P."/>
            <person name="Bell-Sakyi L."/>
            <person name="Cui X.M."/>
            <person name="Yuan T.T."/>
            <person name="Jiang B.G."/>
            <person name="Yang W.F."/>
            <person name="Lam T.T."/>
            <person name="Chang Q.C."/>
            <person name="Ding S.J."/>
            <person name="Wang X.J."/>
            <person name="Zhu J.G."/>
            <person name="Ruan X.D."/>
            <person name="Zhao L."/>
            <person name="Wei J.T."/>
            <person name="Ye R.Z."/>
            <person name="Que T.C."/>
            <person name="Du C.H."/>
            <person name="Zhou Y.H."/>
            <person name="Cheng J.X."/>
            <person name="Dai P.F."/>
            <person name="Guo W.B."/>
            <person name="Han X.H."/>
            <person name="Huang E.J."/>
            <person name="Li L.F."/>
            <person name="Wei W."/>
            <person name="Gao Y.C."/>
            <person name="Liu J.Z."/>
            <person name="Shao H.Z."/>
            <person name="Wang X."/>
            <person name="Wang C.C."/>
            <person name="Yang T.C."/>
            <person name="Huo Q.B."/>
            <person name="Li W."/>
            <person name="Chen H.Y."/>
            <person name="Chen S.E."/>
            <person name="Zhou L.G."/>
            <person name="Ni X.B."/>
            <person name="Tian J.H."/>
            <person name="Sheng Y."/>
            <person name="Liu T."/>
            <person name="Pan Y.S."/>
            <person name="Xia L.Y."/>
            <person name="Li J."/>
            <person name="Zhao F."/>
            <person name="Cao W.C."/>
        </authorList>
    </citation>
    <scope>NUCLEOTIDE SEQUENCE [LARGE SCALE GENOMIC DNA]</scope>
    <source>
        <strain evidence="2">HaeL-2018</strain>
    </source>
</reference>
<dbReference type="OrthoDB" id="10065625at2759"/>
<dbReference type="EMBL" id="JABSTR010000008">
    <property type="protein sequence ID" value="KAH9377311.1"/>
    <property type="molecule type" value="Genomic_DNA"/>
</dbReference>
<dbReference type="Proteomes" id="UP000821853">
    <property type="component" value="Unassembled WGS sequence"/>
</dbReference>
<evidence type="ECO:0000256" key="1">
    <source>
        <dbReference type="SAM" id="MobiDB-lite"/>
    </source>
</evidence>
<gene>
    <name evidence="2" type="ORF">HPB48_013454</name>
</gene>
<organism evidence="2 3">
    <name type="scientific">Haemaphysalis longicornis</name>
    <name type="common">Bush tick</name>
    <dbReference type="NCBI Taxonomy" id="44386"/>
    <lineage>
        <taxon>Eukaryota</taxon>
        <taxon>Metazoa</taxon>
        <taxon>Ecdysozoa</taxon>
        <taxon>Arthropoda</taxon>
        <taxon>Chelicerata</taxon>
        <taxon>Arachnida</taxon>
        <taxon>Acari</taxon>
        <taxon>Parasitiformes</taxon>
        <taxon>Ixodida</taxon>
        <taxon>Ixodoidea</taxon>
        <taxon>Ixodidae</taxon>
        <taxon>Haemaphysalinae</taxon>
        <taxon>Haemaphysalis</taxon>
    </lineage>
</organism>